<reference evidence="2 3" key="1">
    <citation type="submission" date="2018-08" db="EMBL/GenBank/DDBJ databases">
        <title>A genome reference for cultivated species of the human gut microbiota.</title>
        <authorList>
            <person name="Zou Y."/>
            <person name="Xue W."/>
            <person name="Luo G."/>
        </authorList>
    </citation>
    <scope>NUCLEOTIDE SEQUENCE [LARGE SCALE GENOMIC DNA]</scope>
    <source>
        <strain evidence="2 3">OF01-2LB</strain>
    </source>
</reference>
<evidence type="ECO:0000256" key="1">
    <source>
        <dbReference type="SAM" id="SignalP"/>
    </source>
</evidence>
<protein>
    <recommendedName>
        <fullName evidence="4">Lipoprotein</fullName>
    </recommendedName>
</protein>
<organism evidence="2 3">
    <name type="scientific">Clostridium innocuum</name>
    <dbReference type="NCBI Taxonomy" id="1522"/>
    <lineage>
        <taxon>Bacteria</taxon>
        <taxon>Bacillati</taxon>
        <taxon>Bacillota</taxon>
        <taxon>Clostridia</taxon>
        <taxon>Eubacteriales</taxon>
        <taxon>Clostridiaceae</taxon>
        <taxon>Clostridium</taxon>
    </lineage>
</organism>
<dbReference type="AlphaFoldDB" id="A0A3E2W4H9"/>
<dbReference type="OrthoDB" id="2575295at2"/>
<comment type="caution">
    <text evidence="2">The sequence shown here is derived from an EMBL/GenBank/DDBJ whole genome shotgun (WGS) entry which is preliminary data.</text>
</comment>
<accession>A0A3E2W4H9</accession>
<evidence type="ECO:0000313" key="2">
    <source>
        <dbReference type="EMBL" id="RGC19174.1"/>
    </source>
</evidence>
<dbReference type="Proteomes" id="UP000260025">
    <property type="component" value="Unassembled WGS sequence"/>
</dbReference>
<dbReference type="EMBL" id="QVEV01000001">
    <property type="protein sequence ID" value="RGC19174.1"/>
    <property type="molecule type" value="Genomic_DNA"/>
</dbReference>
<name>A0A3E2W4H9_CLOIN</name>
<feature type="chain" id="PRO_5039192128" description="Lipoprotein" evidence="1">
    <location>
        <begin position="22"/>
        <end position="396"/>
    </location>
</feature>
<sequence length="396" mass="46178">MVKKCLLIVLMLLCMSACTSKEEKQELNREEQQGKVNALLYMKDKYGIQPTIKNIRLGYVDTSPIPSFKRKTDGTAQVEMMYQGRTFTVKVFTDEKNQDGSDDYQIPDLQEAYRQRLAALLKLDTDLYIYTMDFSFVDEDGWYEADNMIPKEKLYEEGKLDAFLTNVQVRAQLYTIKEKKLKTLKEHPQLKNIDFILLNFKSEQGAKHYLQAENISYSNRLDTIYTDIQKQFAADLKDSVLHTKGEYYHTSDTPRYIGNIRYYSFDRNGVDTGDSINLRKEKVNPADFQDMKKNYKIHAFSEALTIEKKADYTVLYMPQEDFITEIKPTQKDSHVVLWQSFINRRGERVASEFFDTSSTKIMDYRDEEGNLYKKIVPAETSITLCYAEVSAKKAEQ</sequence>
<feature type="signal peptide" evidence="1">
    <location>
        <begin position="1"/>
        <end position="21"/>
    </location>
</feature>
<dbReference type="RefSeq" id="WP_117441648.1">
    <property type="nucleotide sequence ID" value="NZ_JAJFEN010000001.1"/>
</dbReference>
<evidence type="ECO:0000313" key="3">
    <source>
        <dbReference type="Proteomes" id="UP000260025"/>
    </source>
</evidence>
<keyword evidence="1" id="KW-0732">Signal</keyword>
<evidence type="ECO:0008006" key="4">
    <source>
        <dbReference type="Google" id="ProtNLM"/>
    </source>
</evidence>
<gene>
    <name evidence="2" type="ORF">DXA38_01405</name>
</gene>
<proteinExistence type="predicted"/>